<dbReference type="InterPro" id="IPR020843">
    <property type="entry name" value="ER"/>
</dbReference>
<protein>
    <submittedName>
        <fullName evidence="11">Putative polyketide synthase</fullName>
    </submittedName>
</protein>
<feature type="region of interest" description="N-terminal hotdog fold" evidence="7">
    <location>
        <begin position="909"/>
        <end position="1028"/>
    </location>
</feature>
<dbReference type="Gene3D" id="3.90.180.10">
    <property type="entry name" value="Medium-chain alcohol dehydrogenases, catalytic domain"/>
    <property type="match status" value="1"/>
</dbReference>
<dbReference type="PROSITE" id="PS52004">
    <property type="entry name" value="KS3_2"/>
    <property type="match status" value="1"/>
</dbReference>
<evidence type="ECO:0000259" key="9">
    <source>
        <dbReference type="PROSITE" id="PS52004"/>
    </source>
</evidence>
<dbReference type="Pfam" id="PF00109">
    <property type="entry name" value="ketoacyl-synt"/>
    <property type="match status" value="1"/>
</dbReference>
<keyword evidence="4" id="KW-0521">NADP</keyword>
<proteinExistence type="predicted"/>
<dbReference type="InterPro" id="IPR049900">
    <property type="entry name" value="PKS_mFAS_DH"/>
</dbReference>
<dbReference type="GO" id="GO:0005737">
    <property type="term" value="C:cytoplasm"/>
    <property type="evidence" value="ECO:0007669"/>
    <property type="project" value="TreeGrafter"/>
</dbReference>
<dbReference type="InterPro" id="IPR014030">
    <property type="entry name" value="Ketoacyl_synth_N"/>
</dbReference>
<keyword evidence="1" id="KW-0596">Phosphopantetheine</keyword>
<dbReference type="GO" id="GO:0006633">
    <property type="term" value="P:fatty acid biosynthetic process"/>
    <property type="evidence" value="ECO:0007669"/>
    <property type="project" value="InterPro"/>
</dbReference>
<dbReference type="InterPro" id="IPR020807">
    <property type="entry name" value="PKS_DH"/>
</dbReference>
<dbReference type="SUPFAM" id="SSF52151">
    <property type="entry name" value="FabD/lysophospholipase-like"/>
    <property type="match status" value="1"/>
</dbReference>
<dbReference type="FunFam" id="3.40.50.720:FF:000209">
    <property type="entry name" value="Polyketide synthase Pks12"/>
    <property type="match status" value="1"/>
</dbReference>
<organism evidence="11 12">
    <name type="scientific">Swaminathania salitolerans</name>
    <dbReference type="NCBI Taxonomy" id="182838"/>
    <lineage>
        <taxon>Bacteria</taxon>
        <taxon>Pseudomonadati</taxon>
        <taxon>Pseudomonadota</taxon>
        <taxon>Alphaproteobacteria</taxon>
        <taxon>Acetobacterales</taxon>
        <taxon>Acetobacteraceae</taxon>
        <taxon>Swaminathania</taxon>
    </lineage>
</organism>
<dbReference type="InterPro" id="IPR042104">
    <property type="entry name" value="PKS_dehydratase_sf"/>
</dbReference>
<dbReference type="InterPro" id="IPR016035">
    <property type="entry name" value="Acyl_Trfase/lysoPLipase"/>
</dbReference>
<dbReference type="PROSITE" id="PS00606">
    <property type="entry name" value="KS3_1"/>
    <property type="match status" value="1"/>
</dbReference>
<evidence type="ECO:0000256" key="6">
    <source>
        <dbReference type="ARBA" id="ARBA00023315"/>
    </source>
</evidence>
<dbReference type="Pfam" id="PF02801">
    <property type="entry name" value="Ketoacyl-synt_C"/>
    <property type="match status" value="1"/>
</dbReference>
<dbReference type="PANTHER" id="PTHR43775">
    <property type="entry name" value="FATTY ACID SYNTHASE"/>
    <property type="match status" value="1"/>
</dbReference>
<accession>A0A511BMR8</accession>
<feature type="domain" description="PKS/mFAS DH" evidence="10">
    <location>
        <begin position="909"/>
        <end position="1185"/>
    </location>
</feature>
<feature type="domain" description="Ketosynthase family 3 (KS3)" evidence="9">
    <location>
        <begin position="10"/>
        <end position="438"/>
    </location>
</feature>
<dbReference type="GO" id="GO:0031177">
    <property type="term" value="F:phosphopantetheine binding"/>
    <property type="evidence" value="ECO:0007669"/>
    <property type="project" value="InterPro"/>
</dbReference>
<dbReference type="Gene3D" id="3.10.129.110">
    <property type="entry name" value="Polyketide synthase dehydratase"/>
    <property type="match status" value="1"/>
</dbReference>
<dbReference type="SUPFAM" id="SSF47336">
    <property type="entry name" value="ACP-like"/>
    <property type="match status" value="1"/>
</dbReference>
<keyword evidence="2" id="KW-0597">Phosphoprotein</keyword>
<dbReference type="SMART" id="SM00826">
    <property type="entry name" value="PKS_DH"/>
    <property type="match status" value="1"/>
</dbReference>
<dbReference type="Pfam" id="PF00550">
    <property type="entry name" value="PP-binding"/>
    <property type="match status" value="1"/>
</dbReference>
<dbReference type="InterPro" id="IPR009081">
    <property type="entry name" value="PP-bd_ACP"/>
</dbReference>
<dbReference type="InterPro" id="IPR011032">
    <property type="entry name" value="GroES-like_sf"/>
</dbReference>
<evidence type="ECO:0000259" key="8">
    <source>
        <dbReference type="PROSITE" id="PS50075"/>
    </source>
</evidence>
<dbReference type="GO" id="GO:0005886">
    <property type="term" value="C:plasma membrane"/>
    <property type="evidence" value="ECO:0007669"/>
    <property type="project" value="TreeGrafter"/>
</dbReference>
<dbReference type="Pfam" id="PF21089">
    <property type="entry name" value="PKS_DH_N"/>
    <property type="match status" value="1"/>
</dbReference>
<gene>
    <name evidence="11" type="ORF">SSA02_03260</name>
</gene>
<dbReference type="InterPro" id="IPR018201">
    <property type="entry name" value="Ketoacyl_synth_AS"/>
</dbReference>
<evidence type="ECO:0000256" key="5">
    <source>
        <dbReference type="ARBA" id="ARBA00023268"/>
    </source>
</evidence>
<dbReference type="SUPFAM" id="SSF50129">
    <property type="entry name" value="GroES-like"/>
    <property type="match status" value="1"/>
</dbReference>
<dbReference type="SMART" id="SM00829">
    <property type="entry name" value="PKS_ER"/>
    <property type="match status" value="1"/>
</dbReference>
<dbReference type="GO" id="GO:0016491">
    <property type="term" value="F:oxidoreductase activity"/>
    <property type="evidence" value="ECO:0007669"/>
    <property type="project" value="InterPro"/>
</dbReference>
<dbReference type="CDD" id="cd05195">
    <property type="entry name" value="enoyl_red"/>
    <property type="match status" value="1"/>
</dbReference>
<dbReference type="InterPro" id="IPR020806">
    <property type="entry name" value="PKS_PP-bd"/>
</dbReference>
<dbReference type="SMART" id="SM00822">
    <property type="entry name" value="PKS_KR"/>
    <property type="match status" value="1"/>
</dbReference>
<dbReference type="InterPro" id="IPR001227">
    <property type="entry name" value="Ac_transferase_dom_sf"/>
</dbReference>
<evidence type="ECO:0000256" key="3">
    <source>
        <dbReference type="ARBA" id="ARBA00022679"/>
    </source>
</evidence>
<evidence type="ECO:0000256" key="2">
    <source>
        <dbReference type="ARBA" id="ARBA00022553"/>
    </source>
</evidence>
<reference evidence="11 12" key="1">
    <citation type="submission" date="2019-07" db="EMBL/GenBank/DDBJ databases">
        <title>Whole genome shotgun sequence of Swaminathania salitolerans NBRC 104436.</title>
        <authorList>
            <person name="Hosoyama A."/>
            <person name="Uohara A."/>
            <person name="Ohji S."/>
            <person name="Ichikawa N."/>
        </authorList>
    </citation>
    <scope>NUCLEOTIDE SEQUENCE [LARGE SCALE GENOMIC DNA]</scope>
    <source>
        <strain evidence="11 12">NBRC 104436</strain>
    </source>
</reference>
<dbReference type="InterPro" id="IPR036736">
    <property type="entry name" value="ACP-like_sf"/>
</dbReference>
<dbReference type="SMART" id="SM00827">
    <property type="entry name" value="PKS_AT"/>
    <property type="match status" value="1"/>
</dbReference>
<dbReference type="Gene3D" id="3.40.366.10">
    <property type="entry name" value="Malonyl-Coenzyme A Acyl Carrier Protein, domain 2"/>
    <property type="match status" value="1"/>
</dbReference>
<dbReference type="Pfam" id="PF14765">
    <property type="entry name" value="PS-DH"/>
    <property type="match status" value="1"/>
</dbReference>
<dbReference type="InterPro" id="IPR049552">
    <property type="entry name" value="PKS_DH_N"/>
</dbReference>
<dbReference type="Gene3D" id="1.10.1200.10">
    <property type="entry name" value="ACP-like"/>
    <property type="match status" value="1"/>
</dbReference>
<dbReference type="Gene3D" id="3.30.70.3290">
    <property type="match status" value="1"/>
</dbReference>
<dbReference type="InterPro" id="IPR013149">
    <property type="entry name" value="ADH-like_C"/>
</dbReference>
<dbReference type="InterPro" id="IPR050091">
    <property type="entry name" value="PKS_NRPS_Biosynth_Enz"/>
</dbReference>
<feature type="region of interest" description="C-terminal hotdog fold" evidence="7">
    <location>
        <begin position="1042"/>
        <end position="1185"/>
    </location>
</feature>
<dbReference type="SUPFAM" id="SSF53901">
    <property type="entry name" value="Thiolase-like"/>
    <property type="match status" value="1"/>
</dbReference>
<dbReference type="PROSITE" id="PS52019">
    <property type="entry name" value="PKS_MFAS_DH"/>
    <property type="match status" value="1"/>
</dbReference>
<dbReference type="CDD" id="cd00833">
    <property type="entry name" value="PKS"/>
    <property type="match status" value="1"/>
</dbReference>
<evidence type="ECO:0000256" key="7">
    <source>
        <dbReference type="PROSITE-ProRule" id="PRU01363"/>
    </source>
</evidence>
<evidence type="ECO:0000256" key="4">
    <source>
        <dbReference type="ARBA" id="ARBA00022857"/>
    </source>
</evidence>
<name>A0A511BMR8_9PROT</name>
<evidence type="ECO:0000259" key="10">
    <source>
        <dbReference type="PROSITE" id="PS52019"/>
    </source>
</evidence>
<dbReference type="Proteomes" id="UP000321405">
    <property type="component" value="Unassembled WGS sequence"/>
</dbReference>
<keyword evidence="6" id="KW-0012">Acyltransferase</keyword>
<dbReference type="InterPro" id="IPR014043">
    <property type="entry name" value="Acyl_transferase_dom"/>
</dbReference>
<dbReference type="Pfam" id="PF08659">
    <property type="entry name" value="KR"/>
    <property type="match status" value="1"/>
</dbReference>
<keyword evidence="5" id="KW-0511">Multifunctional enzyme</keyword>
<dbReference type="Pfam" id="PF00107">
    <property type="entry name" value="ADH_zinc_N"/>
    <property type="match status" value="1"/>
</dbReference>
<dbReference type="InterPro" id="IPR016036">
    <property type="entry name" value="Malonyl_transacylase_ACP-bd"/>
</dbReference>
<dbReference type="InterPro" id="IPR049551">
    <property type="entry name" value="PKS_DH_C"/>
</dbReference>
<evidence type="ECO:0000313" key="12">
    <source>
        <dbReference type="Proteomes" id="UP000321405"/>
    </source>
</evidence>
<dbReference type="SMART" id="SM00825">
    <property type="entry name" value="PKS_KS"/>
    <property type="match status" value="1"/>
</dbReference>
<dbReference type="GO" id="GO:0004312">
    <property type="term" value="F:fatty acid synthase activity"/>
    <property type="evidence" value="ECO:0007669"/>
    <property type="project" value="TreeGrafter"/>
</dbReference>
<dbReference type="Gene3D" id="3.40.47.10">
    <property type="match status" value="1"/>
</dbReference>
<dbReference type="InterPro" id="IPR013968">
    <property type="entry name" value="PKS_KR"/>
</dbReference>
<dbReference type="EMBL" id="BJVC01000001">
    <property type="protein sequence ID" value="GEL01163.1"/>
    <property type="molecule type" value="Genomic_DNA"/>
</dbReference>
<evidence type="ECO:0000313" key="11">
    <source>
        <dbReference type="EMBL" id="GEL01163.1"/>
    </source>
</evidence>
<dbReference type="SUPFAM" id="SSF55048">
    <property type="entry name" value="Probable ACP-binding domain of malonyl-CoA ACP transacylase"/>
    <property type="match status" value="1"/>
</dbReference>
<dbReference type="SUPFAM" id="SSF51735">
    <property type="entry name" value="NAD(P)-binding Rossmann-fold domains"/>
    <property type="match status" value="3"/>
</dbReference>
<dbReference type="GO" id="GO:0071770">
    <property type="term" value="P:DIM/DIP cell wall layer assembly"/>
    <property type="evidence" value="ECO:0007669"/>
    <property type="project" value="TreeGrafter"/>
</dbReference>
<dbReference type="InterPro" id="IPR016039">
    <property type="entry name" value="Thiolase-like"/>
</dbReference>
<feature type="active site" description="Proton acceptor; for dehydratase activity" evidence="7">
    <location>
        <position position="938"/>
    </location>
</feature>
<evidence type="ECO:0000256" key="1">
    <source>
        <dbReference type="ARBA" id="ARBA00022450"/>
    </source>
</evidence>
<dbReference type="GO" id="GO:0004315">
    <property type="term" value="F:3-oxoacyl-[acyl-carrier-protein] synthase activity"/>
    <property type="evidence" value="ECO:0007669"/>
    <property type="project" value="InterPro"/>
</dbReference>
<keyword evidence="3" id="KW-0808">Transferase</keyword>
<dbReference type="PANTHER" id="PTHR43775:SF37">
    <property type="entry name" value="SI:DKEY-61P9.11"/>
    <property type="match status" value="1"/>
</dbReference>
<dbReference type="SMART" id="SM00823">
    <property type="entry name" value="PKS_PP"/>
    <property type="match status" value="1"/>
</dbReference>
<keyword evidence="12" id="KW-1185">Reference proteome</keyword>
<dbReference type="Gene3D" id="3.40.50.720">
    <property type="entry name" value="NAD(P)-binding Rossmann-like Domain"/>
    <property type="match status" value="3"/>
</dbReference>
<dbReference type="InterPro" id="IPR014031">
    <property type="entry name" value="Ketoacyl_synth_C"/>
</dbReference>
<sequence>MSLVMSRKKTTDIAIVGIGCRLAPDIGNAAELWRFLCAGNEAVTDIPEDRWSVSRFYAEDIEAPSKTYMRRGSFLRRDIHAFEPLFFGISPREAQIMDPQQKLLLEVTWEAMENARMVPASLSGARTGVFIGIFAVDAHGHHASPYNLPIIRDHFAATATPSTMLSARLAHVYDFQGPCMSIDTACSSSLVALHQACRSLSEGETDVAVTGGVSLMYCPQTSIFMSKGHFIARDGRSKSFSADADGYGRGEGSVVFILKRLEDAERDGDTIHAVVSGTGVNQDGRTQFLTSPDAGAQSRLMSEVLEAAHIDPRDVDYVETHGTGTPAGDPIETYALSRSIARFRDEPLVIGAIKANLGHTEAAAGALGTLKAALCLRHQAVPPQPALETINPSIKMEEWNLEIPRRGVHALGGARPARHAGVNSFGYGGTNAIAVLRRHEAAEKPLVSPPEGRRIDGRIPVLLTAFSRPSLPMMAAACREMLAGDRPPALGDLAFSLATTRTLFRNRLLVLAKDEVELRERLGAFLQEQRSEGVYQASIEAQDGKGIVFVYSGVGPQWWGMGRHLLKEASDAVRDLARRCDARFSKLAGYSILDEILREEAHSRIDATEILQPAIFVIQILVTAYLAEQGIVPDAVLGHSMGEVAAAYVAGALELDDAVTVIFHRSRLQSGLNGTGRMLAVGLSAEAAEALIEAEAPGLCVAAINAPSSCTLAGPEEAIRAMAAHLAGKGLFNRILNVDVPFHSPAMDRIESALHQALAGIAPVAPSIPFFSTVTGAALPPTQALDAAYWFANARQAVRFAGAVEAALAEGFTQFVEIAPHPVLGRSIKAVGEKNQTKLGVIATLNRQEEEARCLRNAVAHIILQTARLDWPAITGGQPIDLPAYRWAREACWIENERERRFRLGGGGHPLLGFGAMTPGKAWIADLTALSVPWLKDHCIDNVVLLPASGFIESALAVAGEVEGQAGVILENFEILAPLVVQPGDNPVLQLSYDETRGSLRFFSAREEFSEMWIDHGRVDILSALPWEAPALDRDEATQWLSMGVDGDRLYERIRPQGFHYGPRFRTLRRLAVQEQVAYAELALTEEEKDSVETYHLHPALLDGAMHALIALVPERFADHMYVPVGFERLSFYGKAPAELLVRVELLSVSHAQIEASLRLYTHEGIPVAEMRALRLAEVPRSRDDETTRAIQRRDYYTRWTQTEAAILFSEPKTVCLAGEAGPVRKRLKALLEENGVTVVVPPARSSITPETLKLEPGSVPDAVVYLGLSKAQETQEALAARIDALVAFGERLHIPQSDPAPRLILVTEGALFLDREEALLPARCAIRPDNAALAGFFQGLVDERPEFRGKIIDVTDLASQGALGALAAEILHDDAETEVALCDDRRFVPRFVPVEGQPERSLEQLPSGSGIRLEKSRTGTLDGLRYRAFDVRPPGRGEITIRILATSLNFKDMLKGISVLPEKFLRDTYHGTEMGMECCFEVVAVGRGVKRFRVGERYLTCHPGCFASHMTLPVKGFRVMALDLFETSGRPVTVAEATGLPIAIATALYTLHDLARLKKGETLLIHSAAGGVGLAAIEIARIIGARVFATAGNEEKRQMLLDRGCEAVWDSRSLAFYEGILEKTGDKGVDVVLNSLPGEIQKHSVALLRNEGRFVEIGKKDIWEKRDLSLFDFNGNVAFYSFDLDLMMARDHRKATAIFERIPHLSRRFDTVILPHVVYPAAEVRDAFKFMSSSRHIGKILVSYEDLAGVRAQRQPARSVDPDGAYLITGGQGGLGLATAEWLIGQGARHIHLMGRAPRKEADAKARIAALKRKGVKIALHFGDVAQEADVSRILSAIRDTGRAIRGIFHAAGVLDDRLVSNYTGESLRRVLAPKVEGGRLLDRLSRQDRLDYFVLYSSIVTVTGNIGQSNYRAANAWLDALASARRQEGLAALSVQWGPIAGTGMLAQEESVVQFFEKAGFRLQSAGDALSDLKALLDRDRDTVASMAIDWETCFEHHGQIERNPKFALIRREKTIRNSSAQKLAHLQTLTPEERYDFILDNVKTILGKVLRMEPDSIDPGARPNELGVDSLAGVEIQTAIKTEFNVEISLLVLSRNEPIREIARNVLRQISLNTMAAI</sequence>
<dbReference type="InterPro" id="IPR036291">
    <property type="entry name" value="NAD(P)-bd_dom_sf"/>
</dbReference>
<dbReference type="Pfam" id="PF00698">
    <property type="entry name" value="Acyl_transf_1"/>
    <property type="match status" value="1"/>
</dbReference>
<feature type="domain" description="Carrier" evidence="8">
    <location>
        <begin position="2039"/>
        <end position="2113"/>
    </location>
</feature>
<dbReference type="InterPro" id="IPR020841">
    <property type="entry name" value="PKS_Beta-ketoAc_synthase_dom"/>
</dbReference>
<dbReference type="InterPro" id="IPR057326">
    <property type="entry name" value="KR_dom"/>
</dbReference>
<feature type="active site" description="Proton donor; for dehydratase activity" evidence="7">
    <location>
        <position position="1103"/>
    </location>
</feature>
<comment type="caution">
    <text evidence="11">The sequence shown here is derived from an EMBL/GenBank/DDBJ whole genome shotgun (WGS) entry which is preliminary data.</text>
</comment>
<dbReference type="PROSITE" id="PS50075">
    <property type="entry name" value="CARRIER"/>
    <property type="match status" value="1"/>
</dbReference>